<keyword evidence="4" id="KW-1185">Reference proteome</keyword>
<evidence type="ECO:0000256" key="1">
    <source>
        <dbReference type="SAM" id="Phobius"/>
    </source>
</evidence>
<accession>A0A3L8S2X6</accession>
<proteinExistence type="predicted"/>
<organism evidence="3 4">
    <name type="scientific">Chloebia gouldiae</name>
    <name type="common">Gouldian finch</name>
    <name type="synonym">Erythrura gouldiae</name>
    <dbReference type="NCBI Taxonomy" id="44316"/>
    <lineage>
        <taxon>Eukaryota</taxon>
        <taxon>Metazoa</taxon>
        <taxon>Chordata</taxon>
        <taxon>Craniata</taxon>
        <taxon>Vertebrata</taxon>
        <taxon>Euteleostomi</taxon>
        <taxon>Archelosauria</taxon>
        <taxon>Archosauria</taxon>
        <taxon>Dinosauria</taxon>
        <taxon>Saurischia</taxon>
        <taxon>Theropoda</taxon>
        <taxon>Coelurosauria</taxon>
        <taxon>Aves</taxon>
        <taxon>Neognathae</taxon>
        <taxon>Neoaves</taxon>
        <taxon>Telluraves</taxon>
        <taxon>Australaves</taxon>
        <taxon>Passeriformes</taxon>
        <taxon>Passeroidea</taxon>
        <taxon>Passeridae</taxon>
        <taxon>Chloebia</taxon>
    </lineage>
</organism>
<gene>
    <name evidence="3" type="ORF">DV515_00013049</name>
</gene>
<dbReference type="Proteomes" id="UP000276834">
    <property type="component" value="Unassembled WGS sequence"/>
</dbReference>
<sequence>MNFFCAFVLRVLISAGLGLPTKSTSGEGSFLSSELGRGAVQAVGFWVSFGFFFPLFLQTIILSMYEQFFPIGIGSLAASYLNPVKSFVPQMPKLLKSLFPVRDEKKGRQSSPLAQQSCFIKVVAEQTKLLGTAKPRDPFPLHPGAVELLY</sequence>
<keyword evidence="1" id="KW-0472">Membrane</keyword>
<keyword evidence="2" id="KW-0732">Signal</keyword>
<protein>
    <submittedName>
        <fullName evidence="3">Uncharacterized protein</fullName>
    </submittedName>
</protein>
<keyword evidence="1" id="KW-1133">Transmembrane helix</keyword>
<feature type="chain" id="PRO_5018227339" evidence="2">
    <location>
        <begin position="19"/>
        <end position="150"/>
    </location>
</feature>
<name>A0A3L8S2X6_CHLGU</name>
<evidence type="ECO:0000256" key="2">
    <source>
        <dbReference type="SAM" id="SignalP"/>
    </source>
</evidence>
<feature type="signal peptide" evidence="2">
    <location>
        <begin position="1"/>
        <end position="18"/>
    </location>
</feature>
<evidence type="ECO:0000313" key="4">
    <source>
        <dbReference type="Proteomes" id="UP000276834"/>
    </source>
</evidence>
<evidence type="ECO:0000313" key="3">
    <source>
        <dbReference type="EMBL" id="RLV94655.1"/>
    </source>
</evidence>
<dbReference type="AlphaFoldDB" id="A0A3L8S2X6"/>
<reference evidence="3 4" key="1">
    <citation type="journal article" date="2018" name="Proc. R. Soc. B">
        <title>A non-coding region near Follistatin controls head colour polymorphism in the Gouldian finch.</title>
        <authorList>
            <person name="Toomey M.B."/>
            <person name="Marques C.I."/>
            <person name="Andrade P."/>
            <person name="Araujo P.M."/>
            <person name="Sabatino S."/>
            <person name="Gazda M.A."/>
            <person name="Afonso S."/>
            <person name="Lopes R.J."/>
            <person name="Corbo J.C."/>
            <person name="Carneiro M."/>
        </authorList>
    </citation>
    <scope>NUCLEOTIDE SEQUENCE [LARGE SCALE GENOMIC DNA]</scope>
    <source>
        <strain evidence="3">Red01</strain>
        <tissue evidence="3">Muscle</tissue>
    </source>
</reference>
<feature type="transmembrane region" description="Helical" evidence="1">
    <location>
        <begin position="42"/>
        <end position="65"/>
    </location>
</feature>
<comment type="caution">
    <text evidence="3">The sequence shown here is derived from an EMBL/GenBank/DDBJ whole genome shotgun (WGS) entry which is preliminary data.</text>
</comment>
<keyword evidence="1" id="KW-0812">Transmembrane</keyword>
<dbReference type="OrthoDB" id="3176171at2759"/>
<dbReference type="EMBL" id="QUSF01000082">
    <property type="protein sequence ID" value="RLV94655.1"/>
    <property type="molecule type" value="Genomic_DNA"/>
</dbReference>